<evidence type="ECO:0000256" key="2">
    <source>
        <dbReference type="SAM" id="MobiDB-lite"/>
    </source>
</evidence>
<dbReference type="Proteomes" id="UP001530377">
    <property type="component" value="Unassembled WGS sequence"/>
</dbReference>
<feature type="compositionally biased region" description="Low complexity" evidence="2">
    <location>
        <begin position="88"/>
        <end position="108"/>
    </location>
</feature>
<dbReference type="InterPro" id="IPR001375">
    <property type="entry name" value="Peptidase_S9_cat"/>
</dbReference>
<comment type="caution">
    <text evidence="6">The sequence shown here is derived from an EMBL/GenBank/DDBJ whole genome shotgun (WGS) entry which is preliminary data.</text>
</comment>
<evidence type="ECO:0000259" key="4">
    <source>
        <dbReference type="Pfam" id="PF00326"/>
    </source>
</evidence>
<dbReference type="EMBL" id="JALLPB020000129">
    <property type="protein sequence ID" value="KAL3816838.1"/>
    <property type="molecule type" value="Genomic_DNA"/>
</dbReference>
<name>A0ABD3RXC6_9STRA</name>
<dbReference type="InterPro" id="IPR029058">
    <property type="entry name" value="AB_hydrolase_fold"/>
</dbReference>
<feature type="domain" description="Peptidase S9 prolyl oligopeptidase catalytic" evidence="4">
    <location>
        <begin position="323"/>
        <end position="415"/>
    </location>
</feature>
<keyword evidence="3" id="KW-1133">Transmembrane helix</keyword>
<feature type="domain" description="BD-FAE-like" evidence="5">
    <location>
        <begin position="112"/>
        <end position="206"/>
    </location>
</feature>
<dbReference type="Pfam" id="PF00326">
    <property type="entry name" value="Peptidase_S9"/>
    <property type="match status" value="1"/>
</dbReference>
<dbReference type="PANTHER" id="PTHR48081:SF33">
    <property type="entry name" value="KYNURENINE FORMAMIDASE"/>
    <property type="match status" value="1"/>
</dbReference>
<dbReference type="AlphaFoldDB" id="A0ABD3RXC6"/>
<protein>
    <submittedName>
        <fullName evidence="6">Uncharacterized protein</fullName>
    </submittedName>
</protein>
<dbReference type="SUPFAM" id="SSF53474">
    <property type="entry name" value="alpha/beta-Hydrolases"/>
    <property type="match status" value="1"/>
</dbReference>
<evidence type="ECO:0000256" key="1">
    <source>
        <dbReference type="ARBA" id="ARBA00022801"/>
    </source>
</evidence>
<reference evidence="6 7" key="1">
    <citation type="submission" date="2024-10" db="EMBL/GenBank/DDBJ databases">
        <title>Updated reference genomes for cyclostephanoid diatoms.</title>
        <authorList>
            <person name="Roberts W.R."/>
            <person name="Alverson A.J."/>
        </authorList>
    </citation>
    <scope>NUCLEOTIDE SEQUENCE [LARGE SCALE GENOMIC DNA]</scope>
    <source>
        <strain evidence="6 7">AJA228-03</strain>
    </source>
</reference>
<keyword evidence="3" id="KW-0472">Membrane</keyword>
<organism evidence="6 7">
    <name type="scientific">Cyclostephanos tholiformis</name>
    <dbReference type="NCBI Taxonomy" id="382380"/>
    <lineage>
        <taxon>Eukaryota</taxon>
        <taxon>Sar</taxon>
        <taxon>Stramenopiles</taxon>
        <taxon>Ochrophyta</taxon>
        <taxon>Bacillariophyta</taxon>
        <taxon>Coscinodiscophyceae</taxon>
        <taxon>Thalassiosirophycidae</taxon>
        <taxon>Stephanodiscales</taxon>
        <taxon>Stephanodiscaceae</taxon>
        <taxon>Cyclostephanos</taxon>
    </lineage>
</organism>
<keyword evidence="7" id="KW-1185">Reference proteome</keyword>
<accession>A0ABD3RXC6</accession>
<evidence type="ECO:0000256" key="3">
    <source>
        <dbReference type="SAM" id="Phobius"/>
    </source>
</evidence>
<keyword evidence="1" id="KW-0378">Hydrolase</keyword>
<sequence>MDDHHRREEGPADRRRRRRIRRRRIWDLLRHVPTFAIRCLRLLGFVLLLLPAFVVFLWHYLTCDRIVIDYGGDRRRDPSIRRHLDLYGGRSSSASSSSSSGGRMSGSGTWEEKTVVIFIAGGAWIIGHRMWGALVGRSLVPFGILVVVPDYRNFPITDISGMVDDVDASIQWTFDHAGEYGGDANRIVLVGQSAGAHIGGVVVTSKVLDWLTVERRKIVGIERDGRGRWDKGDENCDDVVRDDSTSHLLASSYSPYQLRGFVSTSCPHNLVAMRRVFHRHGLSEGVQRSIFGGRPDDGRNDRHYDDVFVRWSPYHMVMRCKVEYDSLSRASDVRRAKGLAALKDIFPNLCIIHGTSDETVPVSEAIEFISLLEKLKIPTESKIYQGFSHTDPILEAPMRGDHTYHRDIYELARKWTGNSTQNRPITPFDESHPLLRPICPSMLVEAARFCNPF</sequence>
<dbReference type="InterPro" id="IPR049492">
    <property type="entry name" value="BD-FAE-like_dom"/>
</dbReference>
<dbReference type="GO" id="GO:0016787">
    <property type="term" value="F:hydrolase activity"/>
    <property type="evidence" value="ECO:0007669"/>
    <property type="project" value="UniProtKB-KW"/>
</dbReference>
<evidence type="ECO:0000313" key="6">
    <source>
        <dbReference type="EMBL" id="KAL3816838.1"/>
    </source>
</evidence>
<evidence type="ECO:0000313" key="7">
    <source>
        <dbReference type="Proteomes" id="UP001530377"/>
    </source>
</evidence>
<feature type="transmembrane region" description="Helical" evidence="3">
    <location>
        <begin position="39"/>
        <end position="61"/>
    </location>
</feature>
<proteinExistence type="predicted"/>
<dbReference type="PANTHER" id="PTHR48081">
    <property type="entry name" value="AB HYDROLASE SUPERFAMILY PROTEIN C4A8.06C"/>
    <property type="match status" value="1"/>
</dbReference>
<feature type="region of interest" description="Disordered" evidence="2">
    <location>
        <begin position="87"/>
        <end position="108"/>
    </location>
</feature>
<evidence type="ECO:0000259" key="5">
    <source>
        <dbReference type="Pfam" id="PF20434"/>
    </source>
</evidence>
<keyword evidence="3" id="KW-0812">Transmembrane</keyword>
<dbReference type="Pfam" id="PF20434">
    <property type="entry name" value="BD-FAE"/>
    <property type="match status" value="1"/>
</dbReference>
<dbReference type="Gene3D" id="3.40.50.1820">
    <property type="entry name" value="alpha/beta hydrolase"/>
    <property type="match status" value="1"/>
</dbReference>
<gene>
    <name evidence="6" type="ORF">ACHAXA_005116</name>
</gene>
<dbReference type="InterPro" id="IPR050300">
    <property type="entry name" value="GDXG_lipolytic_enzyme"/>
</dbReference>